<evidence type="ECO:0000256" key="2">
    <source>
        <dbReference type="SAM" id="SignalP"/>
    </source>
</evidence>
<sequence>MLLQRSILFILSRTGSSSATGTSSASRVGKGPVKEEPHGSRVVVGRHVADSSLLQYAIGYGAKLAPSKMTASPPNLQKSASLKPTSRKTESQLKVRFSPQWHHFHAPGESLRRSAQK</sequence>
<feature type="signal peptide" evidence="2">
    <location>
        <begin position="1"/>
        <end position="19"/>
    </location>
</feature>
<feature type="region of interest" description="Disordered" evidence="1">
    <location>
        <begin position="15"/>
        <end position="43"/>
    </location>
</feature>
<organism evidence="3 4">
    <name type="scientific">Colletotrichum musicola</name>
    <dbReference type="NCBI Taxonomy" id="2175873"/>
    <lineage>
        <taxon>Eukaryota</taxon>
        <taxon>Fungi</taxon>
        <taxon>Dikarya</taxon>
        <taxon>Ascomycota</taxon>
        <taxon>Pezizomycotina</taxon>
        <taxon>Sordariomycetes</taxon>
        <taxon>Hypocreomycetidae</taxon>
        <taxon>Glomerellales</taxon>
        <taxon>Glomerellaceae</taxon>
        <taxon>Colletotrichum</taxon>
        <taxon>Colletotrichum orchidearum species complex</taxon>
    </lineage>
</organism>
<name>A0A8H6KK81_9PEZI</name>
<keyword evidence="4" id="KW-1185">Reference proteome</keyword>
<feature type="compositionally biased region" description="Polar residues" evidence="1">
    <location>
        <begin position="69"/>
        <end position="84"/>
    </location>
</feature>
<protein>
    <submittedName>
        <fullName evidence="3">Uncharacterized protein</fullName>
    </submittedName>
</protein>
<evidence type="ECO:0000313" key="4">
    <source>
        <dbReference type="Proteomes" id="UP000639643"/>
    </source>
</evidence>
<reference evidence="3" key="1">
    <citation type="journal article" date="2020" name="Phytopathology">
        <title>Genome Sequence Resources of Colletotrichum truncatum, C. plurivorum, C. musicola, and C. sojae: Four Species Pathogenic to Soybean (Glycine max).</title>
        <authorList>
            <person name="Rogerio F."/>
            <person name="Boufleur T.R."/>
            <person name="Ciampi-Guillardi M."/>
            <person name="Sukno S.A."/>
            <person name="Thon M.R."/>
            <person name="Massola Junior N.S."/>
            <person name="Baroncelli R."/>
        </authorList>
    </citation>
    <scope>NUCLEOTIDE SEQUENCE</scope>
    <source>
        <strain evidence="3">LFN0074</strain>
    </source>
</reference>
<feature type="compositionally biased region" description="Low complexity" evidence="1">
    <location>
        <begin position="15"/>
        <end position="27"/>
    </location>
</feature>
<dbReference type="EMBL" id="WIGM01000233">
    <property type="protein sequence ID" value="KAF6832611.1"/>
    <property type="molecule type" value="Genomic_DNA"/>
</dbReference>
<evidence type="ECO:0000256" key="1">
    <source>
        <dbReference type="SAM" id="MobiDB-lite"/>
    </source>
</evidence>
<feature type="chain" id="PRO_5034503346" evidence="2">
    <location>
        <begin position="20"/>
        <end position="117"/>
    </location>
</feature>
<accession>A0A8H6KK81</accession>
<feature type="region of interest" description="Disordered" evidence="1">
    <location>
        <begin position="65"/>
        <end position="117"/>
    </location>
</feature>
<dbReference type="AlphaFoldDB" id="A0A8H6KK81"/>
<comment type="caution">
    <text evidence="3">The sequence shown here is derived from an EMBL/GenBank/DDBJ whole genome shotgun (WGS) entry which is preliminary data.</text>
</comment>
<proteinExistence type="predicted"/>
<keyword evidence="2" id="KW-0732">Signal</keyword>
<evidence type="ECO:0000313" key="3">
    <source>
        <dbReference type="EMBL" id="KAF6832611.1"/>
    </source>
</evidence>
<gene>
    <name evidence="3" type="ORF">CMUS01_06864</name>
</gene>
<dbReference type="Proteomes" id="UP000639643">
    <property type="component" value="Unassembled WGS sequence"/>
</dbReference>